<protein>
    <submittedName>
        <fullName evidence="2">Type II secretion system protein</fullName>
    </submittedName>
</protein>
<dbReference type="Gene3D" id="3.30.700.10">
    <property type="entry name" value="Glycoprotein, Type 4 Pilin"/>
    <property type="match status" value="1"/>
</dbReference>
<dbReference type="SUPFAM" id="SSF54523">
    <property type="entry name" value="Pili subunits"/>
    <property type="match status" value="1"/>
</dbReference>
<accession>A0ABW4XU90</accession>
<evidence type="ECO:0000313" key="3">
    <source>
        <dbReference type="Proteomes" id="UP001597380"/>
    </source>
</evidence>
<reference evidence="3" key="1">
    <citation type="journal article" date="2019" name="Int. J. Syst. Evol. Microbiol.">
        <title>The Global Catalogue of Microorganisms (GCM) 10K type strain sequencing project: providing services to taxonomists for standard genome sequencing and annotation.</title>
        <authorList>
            <consortium name="The Broad Institute Genomics Platform"/>
            <consortium name="The Broad Institute Genome Sequencing Center for Infectious Disease"/>
            <person name="Wu L."/>
            <person name="Ma J."/>
        </authorList>
    </citation>
    <scope>NUCLEOTIDE SEQUENCE [LARGE SCALE GENOMIC DNA]</scope>
    <source>
        <strain evidence="3">CGMCC 1.10992</strain>
    </source>
</reference>
<comment type="caution">
    <text evidence="2">The sequence shown here is derived from an EMBL/GenBank/DDBJ whole genome shotgun (WGS) entry which is preliminary data.</text>
</comment>
<dbReference type="PROSITE" id="PS00409">
    <property type="entry name" value="PROKAR_NTER_METHYL"/>
    <property type="match status" value="1"/>
</dbReference>
<organism evidence="2 3">
    <name type="scientific">Corallincola platygyrae</name>
    <dbReference type="NCBI Taxonomy" id="1193278"/>
    <lineage>
        <taxon>Bacteria</taxon>
        <taxon>Pseudomonadati</taxon>
        <taxon>Pseudomonadota</taxon>
        <taxon>Gammaproteobacteria</taxon>
        <taxon>Alteromonadales</taxon>
        <taxon>Psychromonadaceae</taxon>
        <taxon>Corallincola</taxon>
    </lineage>
</organism>
<dbReference type="RefSeq" id="WP_345340010.1">
    <property type="nucleotide sequence ID" value="NZ_JBHUHT010000030.1"/>
</dbReference>
<dbReference type="Pfam" id="PF07963">
    <property type="entry name" value="N_methyl"/>
    <property type="match status" value="1"/>
</dbReference>
<gene>
    <name evidence="2" type="ORF">ACFSJ3_17945</name>
</gene>
<evidence type="ECO:0000313" key="2">
    <source>
        <dbReference type="EMBL" id="MFD2097873.1"/>
    </source>
</evidence>
<dbReference type="Proteomes" id="UP001597380">
    <property type="component" value="Unassembled WGS sequence"/>
</dbReference>
<keyword evidence="1" id="KW-0472">Membrane</keyword>
<keyword evidence="3" id="KW-1185">Reference proteome</keyword>
<dbReference type="InterPro" id="IPR012902">
    <property type="entry name" value="N_methyl_site"/>
</dbReference>
<dbReference type="NCBIfam" id="TIGR02532">
    <property type="entry name" value="IV_pilin_GFxxxE"/>
    <property type="match status" value="1"/>
</dbReference>
<sequence length="205" mass="22695">MIADMNIRRFSSNRVSRGFTLVELVIVLIILGILAVTALSKFINLNDEATESTIRYTVKAFQTAVNLANQGWRTKNANSGLYNLSSLPYSEDPNYASRGTSGIDINSNGWPTGLWEDILASAPIDTPEDSGTYGAINLDTVDDCAQVWIGLMDSTQTVARGSAQSGDYQVNYLGDQECLYVYKNDPRYRFIYDADNGEVEYIFVP</sequence>
<evidence type="ECO:0000256" key="1">
    <source>
        <dbReference type="SAM" id="Phobius"/>
    </source>
</evidence>
<keyword evidence="1" id="KW-1133">Transmembrane helix</keyword>
<dbReference type="InterPro" id="IPR045584">
    <property type="entry name" value="Pilin-like"/>
</dbReference>
<feature type="transmembrane region" description="Helical" evidence="1">
    <location>
        <begin position="21"/>
        <end position="43"/>
    </location>
</feature>
<keyword evidence="1" id="KW-0812">Transmembrane</keyword>
<proteinExistence type="predicted"/>
<dbReference type="EMBL" id="JBHUHT010000030">
    <property type="protein sequence ID" value="MFD2097873.1"/>
    <property type="molecule type" value="Genomic_DNA"/>
</dbReference>
<name>A0ABW4XU90_9GAMM</name>